<evidence type="ECO:0000313" key="3">
    <source>
        <dbReference type="EMBL" id="KWV55726.1"/>
    </source>
</evidence>
<evidence type="ECO:0000256" key="2">
    <source>
        <dbReference type="SAM" id="Phobius"/>
    </source>
</evidence>
<keyword evidence="4" id="KW-1185">Reference proteome</keyword>
<dbReference type="AlphaFoldDB" id="A0A109JV91"/>
<sequence length="165" mass="17780">MSKWLAKIEKVGDALNRASVIIGGYFAGTFTLAMVLAVLEGEGGNLGDLVFATSFFFLGFSYVLPIPVILIVAIAEALGLRNLLYYLATWALTQSVLILSHRPLLPPIGGVDMLALANYVLAAATGGIAYWVIAGRSTKARPKRSKQPRANDGRAKLNSDLYRRP</sequence>
<feature type="region of interest" description="Disordered" evidence="1">
    <location>
        <begin position="141"/>
        <end position="165"/>
    </location>
</feature>
<evidence type="ECO:0000256" key="1">
    <source>
        <dbReference type="SAM" id="MobiDB-lite"/>
    </source>
</evidence>
<evidence type="ECO:0000313" key="4">
    <source>
        <dbReference type="Proteomes" id="UP000068164"/>
    </source>
</evidence>
<feature type="transmembrane region" description="Helical" evidence="2">
    <location>
        <begin position="20"/>
        <end position="39"/>
    </location>
</feature>
<protein>
    <submittedName>
        <fullName evidence="3">Uncharacterized protein</fullName>
    </submittedName>
</protein>
<proteinExistence type="predicted"/>
<feature type="transmembrane region" description="Helical" evidence="2">
    <location>
        <begin position="83"/>
        <end position="101"/>
    </location>
</feature>
<organism evidence="3 4">
    <name type="scientific">Rhizobium altiplani</name>
    <dbReference type="NCBI Taxonomy" id="1864509"/>
    <lineage>
        <taxon>Bacteria</taxon>
        <taxon>Pseudomonadati</taxon>
        <taxon>Pseudomonadota</taxon>
        <taxon>Alphaproteobacteria</taxon>
        <taxon>Hyphomicrobiales</taxon>
        <taxon>Rhizobiaceae</taxon>
        <taxon>Rhizobium/Agrobacterium group</taxon>
        <taxon>Rhizobium</taxon>
    </lineage>
</organism>
<keyword evidence="2" id="KW-1133">Transmembrane helix</keyword>
<gene>
    <name evidence="3" type="ORF">AS026_37455</name>
</gene>
<feature type="transmembrane region" description="Helical" evidence="2">
    <location>
        <begin position="113"/>
        <end position="134"/>
    </location>
</feature>
<comment type="caution">
    <text evidence="3">The sequence shown here is derived from an EMBL/GenBank/DDBJ whole genome shotgun (WGS) entry which is preliminary data.</text>
</comment>
<reference evidence="3 4" key="1">
    <citation type="submission" date="2015-11" db="EMBL/GenBank/DDBJ databases">
        <title>Draft Genome Sequence of the Strain BR 10423 (Rhizobium sp.) isolated from nodules of Mimosa pudica.</title>
        <authorList>
            <person name="Barauna A.C."/>
            <person name="Zilli J.E."/>
            <person name="Simoes-Araujo J.L."/>
            <person name="Reis V.M."/>
            <person name="James E.K."/>
            <person name="Reis F.B.Jr."/>
            <person name="Rouws L.F."/>
            <person name="Passos S.R."/>
            <person name="Gois S.R."/>
        </authorList>
    </citation>
    <scope>NUCLEOTIDE SEQUENCE [LARGE SCALE GENOMIC DNA]</scope>
    <source>
        <strain evidence="3 4">BR10423</strain>
    </source>
</reference>
<dbReference type="RefSeq" id="WP_062369667.1">
    <property type="nucleotide sequence ID" value="NZ_LNCD01000051.1"/>
</dbReference>
<feature type="compositionally biased region" description="Basic and acidic residues" evidence="1">
    <location>
        <begin position="149"/>
        <end position="165"/>
    </location>
</feature>
<keyword evidence="2" id="KW-0472">Membrane</keyword>
<dbReference type="EMBL" id="LNCD01000051">
    <property type="protein sequence ID" value="KWV55726.1"/>
    <property type="molecule type" value="Genomic_DNA"/>
</dbReference>
<feature type="transmembrane region" description="Helical" evidence="2">
    <location>
        <begin position="51"/>
        <end position="74"/>
    </location>
</feature>
<dbReference type="Proteomes" id="UP000068164">
    <property type="component" value="Unassembled WGS sequence"/>
</dbReference>
<accession>A0A109JV91</accession>
<name>A0A109JV91_9HYPH</name>
<keyword evidence="2" id="KW-0812">Transmembrane</keyword>